<reference evidence="9" key="1">
    <citation type="submission" date="2021-01" db="EMBL/GenBank/DDBJ databases">
        <title>Genomic Encyclopedia of Type Strains, Phase IV (KMG-IV): sequencing the most valuable type-strain genomes for metagenomic binning, comparative biology and taxonomic classification.</title>
        <authorList>
            <person name="Goeker M."/>
        </authorList>
    </citation>
    <scope>NUCLEOTIDE SEQUENCE</scope>
    <source>
        <strain evidence="9">DSM 23230</strain>
    </source>
</reference>
<evidence type="ECO:0000256" key="4">
    <source>
        <dbReference type="ARBA" id="ARBA00023125"/>
    </source>
</evidence>
<evidence type="ECO:0000259" key="8">
    <source>
        <dbReference type="PROSITE" id="PS51900"/>
    </source>
</evidence>
<accession>A0A939BQB7</accession>
<keyword evidence="4 6" id="KW-0238">DNA-binding</keyword>
<evidence type="ECO:0000256" key="1">
    <source>
        <dbReference type="ARBA" id="ARBA00003283"/>
    </source>
</evidence>
<dbReference type="RefSeq" id="WP_204703119.1">
    <property type="nucleotide sequence ID" value="NZ_JAFBDQ010000026.1"/>
</dbReference>
<dbReference type="InterPro" id="IPR002104">
    <property type="entry name" value="Integrase_catalytic"/>
</dbReference>
<dbReference type="InterPro" id="IPR011010">
    <property type="entry name" value="DNA_brk_join_enz"/>
</dbReference>
<organism evidence="9 10">
    <name type="scientific">Halanaerobacter jeridensis</name>
    <dbReference type="NCBI Taxonomy" id="706427"/>
    <lineage>
        <taxon>Bacteria</taxon>
        <taxon>Bacillati</taxon>
        <taxon>Bacillota</taxon>
        <taxon>Clostridia</taxon>
        <taxon>Halanaerobiales</taxon>
        <taxon>Halobacteroidaceae</taxon>
        <taxon>Halanaerobacter</taxon>
    </lineage>
</organism>
<comment type="similarity">
    <text evidence="2">Belongs to the 'phage' integrase family.</text>
</comment>
<dbReference type="EMBL" id="JAFBDQ010000026">
    <property type="protein sequence ID" value="MBM7558112.1"/>
    <property type="molecule type" value="Genomic_DNA"/>
</dbReference>
<dbReference type="InterPro" id="IPR004107">
    <property type="entry name" value="Integrase_SAM-like_N"/>
</dbReference>
<evidence type="ECO:0000256" key="3">
    <source>
        <dbReference type="ARBA" id="ARBA00022908"/>
    </source>
</evidence>
<dbReference type="PROSITE" id="PS51898">
    <property type="entry name" value="TYR_RECOMBINASE"/>
    <property type="match status" value="1"/>
</dbReference>
<evidence type="ECO:0000256" key="2">
    <source>
        <dbReference type="ARBA" id="ARBA00008857"/>
    </source>
</evidence>
<evidence type="ECO:0000256" key="6">
    <source>
        <dbReference type="PROSITE-ProRule" id="PRU01248"/>
    </source>
</evidence>
<dbReference type="Pfam" id="PF02899">
    <property type="entry name" value="Phage_int_SAM_1"/>
    <property type="match status" value="1"/>
</dbReference>
<feature type="domain" description="Tyr recombinase" evidence="7">
    <location>
        <begin position="166"/>
        <end position="352"/>
    </location>
</feature>
<dbReference type="InterPro" id="IPR013762">
    <property type="entry name" value="Integrase-like_cat_sf"/>
</dbReference>
<evidence type="ECO:0000259" key="7">
    <source>
        <dbReference type="PROSITE" id="PS51898"/>
    </source>
</evidence>
<dbReference type="GO" id="GO:0015074">
    <property type="term" value="P:DNA integration"/>
    <property type="evidence" value="ECO:0007669"/>
    <property type="project" value="UniProtKB-KW"/>
</dbReference>
<dbReference type="GO" id="GO:0003677">
    <property type="term" value="F:DNA binding"/>
    <property type="evidence" value="ECO:0007669"/>
    <property type="project" value="UniProtKB-UniRule"/>
</dbReference>
<name>A0A939BQB7_9FIRM</name>
<dbReference type="PANTHER" id="PTHR30349">
    <property type="entry name" value="PHAGE INTEGRASE-RELATED"/>
    <property type="match status" value="1"/>
</dbReference>
<sequence length="367" mass="43523">MELNVVERNGEEKVVLLNDDMEIVKPIYDYLKHLKLKDRAKNTIRAYGRDLKLYWEFLEQKGYDYRNVTPRDIGGFIEFLREPDYEHDEKVSHLNVESKRSNKTINRILSTVYNFYKYCSMVLEVDNPILKEEVERPSDMFKSLLHHIKSDNKTKRSIFKVKESEYRVKILDNQEVKKFLDNLNTWRDKLIFKVMYLSGARIQEVLDLKIEDIPRVTPSLEEEGVAVLEEIESKGKRRDLYMPVSLVNEIDDFIMEERLGIETEHNYLFVAQQSRYLGKPLTYRAIYGVFKRVQKKTGIKFNFHDLRHTCITRLMEKGMDASVAKRIAGHKYLSTTQQYTHLSNNYVKNAMDEYWQETDLLEGDSDV</sequence>
<dbReference type="Pfam" id="PF00589">
    <property type="entry name" value="Phage_integrase"/>
    <property type="match status" value="1"/>
</dbReference>
<keyword evidence="10" id="KW-1185">Reference proteome</keyword>
<dbReference type="SUPFAM" id="SSF56349">
    <property type="entry name" value="DNA breaking-rejoining enzymes"/>
    <property type="match status" value="1"/>
</dbReference>
<dbReference type="Gene3D" id="1.10.150.130">
    <property type="match status" value="1"/>
</dbReference>
<evidence type="ECO:0000313" key="9">
    <source>
        <dbReference type="EMBL" id="MBM7558112.1"/>
    </source>
</evidence>
<keyword evidence="5" id="KW-0233">DNA recombination</keyword>
<dbReference type="AlphaFoldDB" id="A0A939BQB7"/>
<dbReference type="CDD" id="cd00397">
    <property type="entry name" value="DNA_BRE_C"/>
    <property type="match status" value="1"/>
</dbReference>
<comment type="caution">
    <text evidence="9">The sequence shown here is derived from an EMBL/GenBank/DDBJ whole genome shotgun (WGS) entry which is preliminary data.</text>
</comment>
<dbReference type="Proteomes" id="UP000774000">
    <property type="component" value="Unassembled WGS sequence"/>
</dbReference>
<dbReference type="InterPro" id="IPR044068">
    <property type="entry name" value="CB"/>
</dbReference>
<dbReference type="Gene3D" id="1.10.443.10">
    <property type="entry name" value="Intergrase catalytic core"/>
    <property type="match status" value="1"/>
</dbReference>
<dbReference type="PROSITE" id="PS51900">
    <property type="entry name" value="CB"/>
    <property type="match status" value="1"/>
</dbReference>
<feature type="domain" description="Core-binding (CB)" evidence="8">
    <location>
        <begin position="18"/>
        <end position="120"/>
    </location>
</feature>
<comment type="function">
    <text evidence="1">Site-specific tyrosine recombinase, which acts by catalyzing the cutting and rejoining of the recombining DNA molecules.</text>
</comment>
<protein>
    <submittedName>
        <fullName evidence="9">Site-specific recombinase XerD</fullName>
    </submittedName>
</protein>
<dbReference type="PANTHER" id="PTHR30349:SF41">
    <property type="entry name" value="INTEGRASE_RECOMBINASE PROTEIN MJ0367-RELATED"/>
    <property type="match status" value="1"/>
</dbReference>
<evidence type="ECO:0000313" key="10">
    <source>
        <dbReference type="Proteomes" id="UP000774000"/>
    </source>
</evidence>
<dbReference type="GO" id="GO:0006310">
    <property type="term" value="P:DNA recombination"/>
    <property type="evidence" value="ECO:0007669"/>
    <property type="project" value="UniProtKB-KW"/>
</dbReference>
<evidence type="ECO:0000256" key="5">
    <source>
        <dbReference type="ARBA" id="ARBA00023172"/>
    </source>
</evidence>
<dbReference type="InterPro" id="IPR050090">
    <property type="entry name" value="Tyrosine_recombinase_XerCD"/>
</dbReference>
<gene>
    <name evidence="9" type="ORF">JOC47_002982</name>
</gene>
<proteinExistence type="inferred from homology"/>
<dbReference type="InterPro" id="IPR010998">
    <property type="entry name" value="Integrase_recombinase_N"/>
</dbReference>
<keyword evidence="3" id="KW-0229">DNA integration</keyword>